<evidence type="ECO:0008006" key="4">
    <source>
        <dbReference type="Google" id="ProtNLM"/>
    </source>
</evidence>
<feature type="transmembrane region" description="Helical" evidence="1">
    <location>
        <begin position="30"/>
        <end position="56"/>
    </location>
</feature>
<dbReference type="KEGG" id="mav:MAV_2251"/>
<keyword evidence="1" id="KW-0472">Membrane</keyword>
<keyword evidence="1" id="KW-1133">Transmembrane helix</keyword>
<dbReference type="Proteomes" id="UP000001574">
    <property type="component" value="Chromosome"/>
</dbReference>
<gene>
    <name evidence="2" type="ordered locus">MAV_2251</name>
</gene>
<accession>A0A0H3A1I2</accession>
<evidence type="ECO:0000313" key="3">
    <source>
        <dbReference type="Proteomes" id="UP000001574"/>
    </source>
</evidence>
<proteinExistence type="predicted"/>
<name>A0A0H3A1I2_MYCA1</name>
<feature type="transmembrane region" description="Helical" evidence="1">
    <location>
        <begin position="109"/>
        <end position="130"/>
    </location>
</feature>
<dbReference type="HOGENOM" id="CLU_111995_0_0_11"/>
<sequence length="155" mass="16875">MTTSSSLRTVVFGLTVVVTGKDYVFANCYAVWVLIAALGAFVISAVLGLVVSAYSFRYKTVSLDFLRQLEDRDGALWKVSADQAVNYDVQQQVTTICSLRGGNERKADLVVASLVFQVAAVALLALSVGLEIYGRMSASQPPGWSEIPWANWIFD</sequence>
<reference evidence="2 3" key="1">
    <citation type="submission" date="2006-10" db="EMBL/GenBank/DDBJ databases">
        <authorList>
            <person name="Fleischmann R.D."/>
            <person name="Dodson R.J."/>
            <person name="Haft D.H."/>
            <person name="Merkel J.S."/>
            <person name="Nelson W.C."/>
            <person name="Fraser C.M."/>
        </authorList>
    </citation>
    <scope>NUCLEOTIDE SEQUENCE [LARGE SCALE GENOMIC DNA]</scope>
    <source>
        <strain evidence="2 3">104</strain>
    </source>
</reference>
<organism evidence="2 3">
    <name type="scientific">Mycobacterium avium (strain 104)</name>
    <dbReference type="NCBI Taxonomy" id="243243"/>
    <lineage>
        <taxon>Bacteria</taxon>
        <taxon>Bacillati</taxon>
        <taxon>Actinomycetota</taxon>
        <taxon>Actinomycetes</taxon>
        <taxon>Mycobacteriales</taxon>
        <taxon>Mycobacteriaceae</taxon>
        <taxon>Mycobacterium</taxon>
        <taxon>Mycobacterium avium complex (MAC)</taxon>
    </lineage>
</organism>
<evidence type="ECO:0000313" key="2">
    <source>
        <dbReference type="EMBL" id="ABK68464.1"/>
    </source>
</evidence>
<keyword evidence="1" id="KW-0812">Transmembrane</keyword>
<dbReference type="AlphaFoldDB" id="A0A0H3A1I2"/>
<evidence type="ECO:0000256" key="1">
    <source>
        <dbReference type="SAM" id="Phobius"/>
    </source>
</evidence>
<protein>
    <recommendedName>
        <fullName evidence="4">Transmembrane protein</fullName>
    </recommendedName>
</protein>
<dbReference type="EMBL" id="CP000479">
    <property type="protein sequence ID" value="ABK68464.1"/>
    <property type="molecule type" value="Genomic_DNA"/>
</dbReference>